<dbReference type="Pfam" id="PF00005">
    <property type="entry name" value="ABC_tran"/>
    <property type="match status" value="1"/>
</dbReference>
<dbReference type="PANTHER" id="PTHR43776">
    <property type="entry name" value="TRANSPORT ATP-BINDING PROTEIN"/>
    <property type="match status" value="1"/>
</dbReference>
<dbReference type="Proteomes" id="UP001061298">
    <property type="component" value="Chromosome"/>
</dbReference>
<dbReference type="SUPFAM" id="SSF52540">
    <property type="entry name" value="P-loop containing nucleoside triphosphate hydrolases"/>
    <property type="match status" value="1"/>
</dbReference>
<keyword evidence="8" id="KW-1185">Reference proteome</keyword>
<dbReference type="Gene3D" id="3.40.50.300">
    <property type="entry name" value="P-loop containing nucleotide triphosphate hydrolases"/>
    <property type="match status" value="1"/>
</dbReference>
<organism evidence="7 8">
    <name type="scientific">Streptomyces cynarae</name>
    <dbReference type="NCBI Taxonomy" id="2981134"/>
    <lineage>
        <taxon>Bacteria</taxon>
        <taxon>Bacillati</taxon>
        <taxon>Actinomycetota</taxon>
        <taxon>Actinomycetes</taxon>
        <taxon>Kitasatosporales</taxon>
        <taxon>Streptomycetaceae</taxon>
        <taxon>Streptomyces</taxon>
    </lineage>
</organism>
<evidence type="ECO:0000256" key="4">
    <source>
        <dbReference type="ARBA" id="ARBA00022840"/>
    </source>
</evidence>
<feature type="domain" description="ABC transporter" evidence="6">
    <location>
        <begin position="5"/>
        <end position="253"/>
    </location>
</feature>
<dbReference type="EMBL" id="CP106793">
    <property type="protein sequence ID" value="UXY24322.1"/>
    <property type="molecule type" value="Genomic_DNA"/>
</dbReference>
<accession>A0ABY6ECB6</accession>
<keyword evidence="3" id="KW-0547">Nucleotide-binding</keyword>
<reference evidence="7" key="1">
    <citation type="submission" date="2022-10" db="EMBL/GenBank/DDBJ databases">
        <authorList>
            <person name="Mo P."/>
        </authorList>
    </citation>
    <scope>NUCLEOTIDE SEQUENCE</scope>
    <source>
        <strain evidence="7">HUAS 13-4</strain>
    </source>
</reference>
<evidence type="ECO:0000313" key="7">
    <source>
        <dbReference type="EMBL" id="UXY24322.1"/>
    </source>
</evidence>
<dbReference type="PROSITE" id="PS00211">
    <property type="entry name" value="ABC_TRANSPORTER_1"/>
    <property type="match status" value="1"/>
</dbReference>
<dbReference type="SMART" id="SM00382">
    <property type="entry name" value="AAA"/>
    <property type="match status" value="1"/>
</dbReference>
<dbReference type="InterPro" id="IPR003593">
    <property type="entry name" value="AAA+_ATPase"/>
</dbReference>
<comment type="similarity">
    <text evidence="1">Belongs to the ABC transporter superfamily.</text>
</comment>
<dbReference type="GO" id="GO:0005524">
    <property type="term" value="F:ATP binding"/>
    <property type="evidence" value="ECO:0007669"/>
    <property type="project" value="UniProtKB-KW"/>
</dbReference>
<proteinExistence type="inferred from homology"/>
<evidence type="ECO:0000256" key="2">
    <source>
        <dbReference type="ARBA" id="ARBA00022448"/>
    </source>
</evidence>
<dbReference type="InterPro" id="IPR003439">
    <property type="entry name" value="ABC_transporter-like_ATP-bd"/>
</dbReference>
<dbReference type="PANTHER" id="PTHR43776:SF7">
    <property type="entry name" value="D,D-DIPEPTIDE TRANSPORT ATP-BINDING PROTEIN DDPF-RELATED"/>
    <property type="match status" value="1"/>
</dbReference>
<evidence type="ECO:0000313" key="8">
    <source>
        <dbReference type="Proteomes" id="UP001061298"/>
    </source>
</evidence>
<evidence type="ECO:0000256" key="3">
    <source>
        <dbReference type="ARBA" id="ARBA00022741"/>
    </source>
</evidence>
<dbReference type="RefSeq" id="WP_263234576.1">
    <property type="nucleotide sequence ID" value="NZ_CP106793.1"/>
</dbReference>
<evidence type="ECO:0000259" key="6">
    <source>
        <dbReference type="PROSITE" id="PS50893"/>
    </source>
</evidence>
<gene>
    <name evidence="7" type="ORF">N8I84_40935</name>
</gene>
<keyword evidence="4 7" id="KW-0067">ATP-binding</keyword>
<feature type="compositionally biased region" description="Basic residues" evidence="5">
    <location>
        <begin position="240"/>
        <end position="253"/>
    </location>
</feature>
<feature type="compositionally biased region" description="Basic residues" evidence="5">
    <location>
        <begin position="219"/>
        <end position="228"/>
    </location>
</feature>
<dbReference type="PROSITE" id="PS50893">
    <property type="entry name" value="ABC_TRANSPORTER_2"/>
    <property type="match status" value="1"/>
</dbReference>
<feature type="region of interest" description="Disordered" evidence="5">
    <location>
        <begin position="211"/>
        <end position="253"/>
    </location>
</feature>
<keyword evidence="2" id="KW-0813">Transport</keyword>
<dbReference type="InterPro" id="IPR050319">
    <property type="entry name" value="ABC_transp_ATP-bind"/>
</dbReference>
<evidence type="ECO:0000256" key="1">
    <source>
        <dbReference type="ARBA" id="ARBA00005417"/>
    </source>
</evidence>
<name>A0ABY6ECB6_9ACTN</name>
<evidence type="ECO:0000256" key="5">
    <source>
        <dbReference type="SAM" id="MobiDB-lite"/>
    </source>
</evidence>
<protein>
    <submittedName>
        <fullName evidence="7">ATP-binding cassette domain-containing protein</fullName>
    </submittedName>
</protein>
<sequence>MTPLLRVEHLRKVFPSPRATDAEGFIAVDDVSFALPPGGSLAVVGESGSGKTTVARMIAGLETPTFGLIGYDGTARATGRAHHRERRTRAREVQMVFQDPYTSLDPHQSVAAAIGEILRVHFPEESAHHGERVQQLLQQVGLDERQGAARPRALSGGQRQRAAIARALALRRPRLLILDEAVAALDVSVQAQIINLLADLRRWETGSCPGPVRRAGPVRCRRRHRVSHRAGPPATDPAGRRCRRGRAGRRSRR</sequence>
<dbReference type="InterPro" id="IPR017871">
    <property type="entry name" value="ABC_transporter-like_CS"/>
</dbReference>
<dbReference type="InterPro" id="IPR027417">
    <property type="entry name" value="P-loop_NTPase"/>
</dbReference>